<evidence type="ECO:0000256" key="1">
    <source>
        <dbReference type="SAM" id="MobiDB-lite"/>
    </source>
</evidence>
<evidence type="ECO:0000313" key="3">
    <source>
        <dbReference type="Proteomes" id="UP001327093"/>
    </source>
</evidence>
<comment type="caution">
    <text evidence="2">The sequence shown here is derived from an EMBL/GenBank/DDBJ whole genome shotgun (WGS) entry which is preliminary data.</text>
</comment>
<gene>
    <name evidence="2" type="ORF">R4I43_30555</name>
</gene>
<reference evidence="2 3" key="1">
    <citation type="submission" date="2023-10" db="EMBL/GenBank/DDBJ databases">
        <title>Saccharopolyspora sp. nov., isolated from mangrove soil.</title>
        <authorList>
            <person name="Lu Y."/>
            <person name="Liu W."/>
        </authorList>
    </citation>
    <scope>NUCLEOTIDE SEQUENCE [LARGE SCALE GENOMIC DNA]</scope>
    <source>
        <strain evidence="2 3">S2-29</strain>
    </source>
</reference>
<protein>
    <submittedName>
        <fullName evidence="2">Uncharacterized protein</fullName>
    </submittedName>
</protein>
<evidence type="ECO:0000313" key="2">
    <source>
        <dbReference type="EMBL" id="MEB3371751.1"/>
    </source>
</evidence>
<feature type="region of interest" description="Disordered" evidence="1">
    <location>
        <begin position="38"/>
        <end position="57"/>
    </location>
</feature>
<organism evidence="2 3">
    <name type="scientific">Saccharopolyspora mangrovi</name>
    <dbReference type="NCBI Taxonomy" id="3082379"/>
    <lineage>
        <taxon>Bacteria</taxon>
        <taxon>Bacillati</taxon>
        <taxon>Actinomycetota</taxon>
        <taxon>Actinomycetes</taxon>
        <taxon>Pseudonocardiales</taxon>
        <taxon>Pseudonocardiaceae</taxon>
        <taxon>Saccharopolyspora</taxon>
    </lineage>
</organism>
<name>A0ABU6AJR1_9PSEU</name>
<accession>A0ABU6AJR1</accession>
<sequence>MPPELTGAGDQDVADYLRANGLVIVYLGPDWILEQRQPEAAPAVLPPSGTQRAFPVR</sequence>
<dbReference type="EMBL" id="JAWLNX010000032">
    <property type="protein sequence ID" value="MEB3371751.1"/>
    <property type="molecule type" value="Genomic_DNA"/>
</dbReference>
<dbReference type="RefSeq" id="WP_324269175.1">
    <property type="nucleotide sequence ID" value="NZ_JAWLNX010000032.1"/>
</dbReference>
<proteinExistence type="predicted"/>
<keyword evidence="3" id="KW-1185">Reference proteome</keyword>
<dbReference type="Proteomes" id="UP001327093">
    <property type="component" value="Unassembled WGS sequence"/>
</dbReference>